<reference evidence="5" key="1">
    <citation type="journal article" date="2020" name="mSystems">
        <title>Genome- and Community-Level Interaction Insights into Carbon Utilization and Element Cycling Functions of Hydrothermarchaeota in Hydrothermal Sediment.</title>
        <authorList>
            <person name="Zhou Z."/>
            <person name="Liu Y."/>
            <person name="Xu W."/>
            <person name="Pan J."/>
            <person name="Luo Z.H."/>
            <person name="Li M."/>
        </authorList>
    </citation>
    <scope>NUCLEOTIDE SEQUENCE [LARGE SCALE GENOMIC DNA]</scope>
    <source>
        <strain evidence="5">HyVt-503</strain>
    </source>
</reference>
<dbReference type="EMBL" id="DRND01000069">
    <property type="protein sequence ID" value="HFC46402.1"/>
    <property type="molecule type" value="Genomic_DNA"/>
</dbReference>
<dbReference type="InterPro" id="IPR058240">
    <property type="entry name" value="rSAM_sf"/>
</dbReference>
<comment type="caution">
    <text evidence="5">The sequence shown here is derived from an EMBL/GenBank/DDBJ whole genome shotgun (WGS) entry which is preliminary data.</text>
</comment>
<evidence type="ECO:0000313" key="5">
    <source>
        <dbReference type="EMBL" id="HFC46402.1"/>
    </source>
</evidence>
<organism evidence="5">
    <name type="scientific">Dissulfuribacter thermophilus</name>
    <dbReference type="NCBI Taxonomy" id="1156395"/>
    <lineage>
        <taxon>Bacteria</taxon>
        <taxon>Pseudomonadati</taxon>
        <taxon>Thermodesulfobacteriota</taxon>
        <taxon>Dissulfuribacteria</taxon>
        <taxon>Dissulfuribacterales</taxon>
        <taxon>Dissulfuribacteraceae</taxon>
        <taxon>Dissulfuribacter</taxon>
    </lineage>
</organism>
<dbReference type="PANTHER" id="PTHR30538">
    <property type="entry name" value="LYSINE 2,3-AMINOMUTASE-RELATED"/>
    <property type="match status" value="1"/>
</dbReference>
<dbReference type="InterPro" id="IPR025895">
    <property type="entry name" value="LAM_C_dom"/>
</dbReference>
<accession>A0A7V2SUY2</accession>
<keyword evidence="1" id="KW-0479">Metal-binding</keyword>
<feature type="domain" description="Lysine-2,3-aminomutase C-terminal" evidence="4">
    <location>
        <begin position="145"/>
        <end position="199"/>
    </location>
</feature>
<dbReference type="InterPro" id="IPR013785">
    <property type="entry name" value="Aldolase_TIM"/>
</dbReference>
<dbReference type="AlphaFoldDB" id="A0A7V2SUY2"/>
<evidence type="ECO:0000259" key="4">
    <source>
        <dbReference type="Pfam" id="PF12544"/>
    </source>
</evidence>
<proteinExistence type="predicted"/>
<dbReference type="GO" id="GO:0051539">
    <property type="term" value="F:4 iron, 4 sulfur cluster binding"/>
    <property type="evidence" value="ECO:0007669"/>
    <property type="project" value="UniProtKB-KW"/>
</dbReference>
<dbReference type="Proteomes" id="UP000885797">
    <property type="component" value="Unassembled WGS sequence"/>
</dbReference>
<protein>
    <recommendedName>
        <fullName evidence="4">Lysine-2,3-aminomutase C-terminal domain-containing protein</fullName>
    </recommendedName>
</protein>
<sequence length="212" mass="23823">MSGGDPLYLRDSILEEVLRRLRSIPHVEVIRIGTRAPVTLPMRIDDDLCSMLRRYRPIWVNTQFNHPREITAQSKLAVDRLVTSGIPVCNQAVLLKGINDDIKILKELFQRLQAICVKPYYLFHCDPVMGTDHFRTTLSKGMAIMEGLWGKIGGLCIPHYVVDLPNAGGKAPLMPTYLLSMDGGEAIFRTIDGDIVKYPFRDRGSLGSGIWT</sequence>
<evidence type="ECO:0000256" key="2">
    <source>
        <dbReference type="ARBA" id="ARBA00023235"/>
    </source>
</evidence>
<evidence type="ECO:0000256" key="3">
    <source>
        <dbReference type="PIRSR" id="PIRSR603739-50"/>
    </source>
</evidence>
<name>A0A7V2SUY2_9BACT</name>
<dbReference type="CDD" id="cd01335">
    <property type="entry name" value="Radical_SAM"/>
    <property type="match status" value="1"/>
</dbReference>
<evidence type="ECO:0000256" key="1">
    <source>
        <dbReference type="ARBA" id="ARBA00022485"/>
    </source>
</evidence>
<comment type="cofactor">
    <cofactor evidence="3">
        <name>pyridoxal 5'-phosphate</name>
        <dbReference type="ChEBI" id="CHEBI:597326"/>
    </cofactor>
</comment>
<gene>
    <name evidence="5" type="ORF">ENJ63_00795</name>
</gene>
<feature type="modified residue" description="N6-(pyridoxal phosphate)lysine" evidence="3">
    <location>
        <position position="170"/>
    </location>
</feature>
<dbReference type="GO" id="GO:0016853">
    <property type="term" value="F:isomerase activity"/>
    <property type="evidence" value="ECO:0007669"/>
    <property type="project" value="UniProtKB-KW"/>
</dbReference>
<keyword evidence="1" id="KW-0408">Iron</keyword>
<keyword evidence="1" id="KW-0004">4Fe-4S</keyword>
<dbReference type="Gene3D" id="3.20.20.70">
    <property type="entry name" value="Aldolase class I"/>
    <property type="match status" value="1"/>
</dbReference>
<dbReference type="Pfam" id="PF12544">
    <property type="entry name" value="LAM_C"/>
    <property type="match status" value="1"/>
</dbReference>
<keyword evidence="2" id="KW-0413">Isomerase</keyword>
<dbReference type="SUPFAM" id="SSF102114">
    <property type="entry name" value="Radical SAM enzymes"/>
    <property type="match status" value="1"/>
</dbReference>
<dbReference type="PANTHER" id="PTHR30538:SF1">
    <property type="entry name" value="L-LYSINE 2,3-AMINOMUTASE"/>
    <property type="match status" value="1"/>
</dbReference>
<dbReference type="InterPro" id="IPR003739">
    <property type="entry name" value="Lys_aminomutase/Glu_NH3_mut"/>
</dbReference>
<keyword evidence="1" id="KW-0411">Iron-sulfur</keyword>
<keyword evidence="3" id="KW-0663">Pyridoxal phosphate</keyword>